<dbReference type="PROSITE" id="PS00636">
    <property type="entry name" value="DNAJ_1"/>
    <property type="match status" value="1"/>
</dbReference>
<dbReference type="Pfam" id="PF00226">
    <property type="entry name" value="DnaJ"/>
    <property type="match status" value="1"/>
</dbReference>
<evidence type="ECO:0000313" key="5">
    <source>
        <dbReference type="Proteomes" id="UP000260680"/>
    </source>
</evidence>
<dbReference type="GO" id="GO:0006260">
    <property type="term" value="P:DNA replication"/>
    <property type="evidence" value="ECO:0007669"/>
    <property type="project" value="UniProtKB-KW"/>
</dbReference>
<dbReference type="RefSeq" id="WP_117416363.1">
    <property type="nucleotide sequence ID" value="NZ_QOHO01000021.1"/>
</dbReference>
<dbReference type="PANTHER" id="PTHR44145:SF3">
    <property type="entry name" value="DNAJ HOMOLOG SUBFAMILY A MEMBER 3, MITOCHONDRIAL"/>
    <property type="match status" value="1"/>
</dbReference>
<evidence type="ECO:0000256" key="1">
    <source>
        <dbReference type="ARBA" id="ARBA00022705"/>
    </source>
</evidence>
<evidence type="ECO:0000256" key="2">
    <source>
        <dbReference type="ARBA" id="ARBA00023186"/>
    </source>
</evidence>
<dbReference type="PRINTS" id="PR00625">
    <property type="entry name" value="JDOMAIN"/>
</dbReference>
<dbReference type="Gene3D" id="1.10.287.110">
    <property type="entry name" value="DnaJ domain"/>
    <property type="match status" value="1"/>
</dbReference>
<dbReference type="SUPFAM" id="SSF46565">
    <property type="entry name" value="Chaperone J-domain"/>
    <property type="match status" value="1"/>
</dbReference>
<reference evidence="4 5" key="1">
    <citation type="submission" date="2018-07" db="EMBL/GenBank/DDBJ databases">
        <title>New species, Clostridium PI-S10-A1B.</title>
        <authorList>
            <person name="Krishna G."/>
            <person name="Summeta K."/>
            <person name="Shikha S."/>
            <person name="Prabhu P.B."/>
            <person name="Suresh K."/>
        </authorList>
    </citation>
    <scope>NUCLEOTIDE SEQUENCE [LARGE SCALE GENOMIC DNA]</scope>
    <source>
        <strain evidence="4 5">PI-S10-A1B</strain>
    </source>
</reference>
<gene>
    <name evidence="4" type="ORF">DS742_07440</name>
</gene>
<dbReference type="SMART" id="SM00271">
    <property type="entry name" value="DnaJ"/>
    <property type="match status" value="1"/>
</dbReference>
<keyword evidence="1" id="KW-0235">DNA replication</keyword>
<dbReference type="OrthoDB" id="9779889at2"/>
<dbReference type="EMBL" id="QOHO01000021">
    <property type="protein sequence ID" value="RFZ79599.1"/>
    <property type="molecule type" value="Genomic_DNA"/>
</dbReference>
<evidence type="ECO:0000259" key="3">
    <source>
        <dbReference type="PROSITE" id="PS50076"/>
    </source>
</evidence>
<accession>A0A3E2NF00</accession>
<feature type="domain" description="J" evidence="3">
    <location>
        <begin position="3"/>
        <end position="68"/>
    </location>
</feature>
<dbReference type="InterPro" id="IPR036869">
    <property type="entry name" value="J_dom_sf"/>
</dbReference>
<proteinExistence type="predicted"/>
<dbReference type="PROSITE" id="PS50076">
    <property type="entry name" value="DNAJ_2"/>
    <property type="match status" value="1"/>
</dbReference>
<dbReference type="CDD" id="cd06257">
    <property type="entry name" value="DnaJ"/>
    <property type="match status" value="1"/>
</dbReference>
<dbReference type="PANTHER" id="PTHR44145">
    <property type="entry name" value="DNAJ HOMOLOG SUBFAMILY A MEMBER 3, MITOCHONDRIAL"/>
    <property type="match status" value="1"/>
</dbReference>
<dbReference type="InterPro" id="IPR001623">
    <property type="entry name" value="DnaJ_domain"/>
</dbReference>
<dbReference type="Proteomes" id="UP000260680">
    <property type="component" value="Unassembled WGS sequence"/>
</dbReference>
<keyword evidence="2" id="KW-0143">Chaperone</keyword>
<comment type="caution">
    <text evidence="4">The sequence shown here is derived from an EMBL/GenBank/DDBJ whole genome shotgun (WGS) entry which is preliminary data.</text>
</comment>
<evidence type="ECO:0000313" key="4">
    <source>
        <dbReference type="EMBL" id="RFZ79599.1"/>
    </source>
</evidence>
<sequence>MKDYYAVLGVRRNDGTETIKQAYRKLAKRFHPDLNQGNSSAEARFKEIGEAWETLGDVEKRKKYDSVLFKTQQTKEAPAGVKTKRSTQNKKIDYENLLRGFNDYFRKENITEKENVNNKGNPLDATALFEQFMGLKK</sequence>
<dbReference type="InterPro" id="IPR051938">
    <property type="entry name" value="Apopto_cytoskel_mod"/>
</dbReference>
<dbReference type="AlphaFoldDB" id="A0A3E2NF00"/>
<protein>
    <recommendedName>
        <fullName evidence="3">J domain-containing protein</fullName>
    </recommendedName>
</protein>
<organism evidence="4 5">
    <name type="scientific">Lacrimispora amygdalina</name>
    <dbReference type="NCBI Taxonomy" id="253257"/>
    <lineage>
        <taxon>Bacteria</taxon>
        <taxon>Bacillati</taxon>
        <taxon>Bacillota</taxon>
        <taxon>Clostridia</taxon>
        <taxon>Lachnospirales</taxon>
        <taxon>Lachnospiraceae</taxon>
        <taxon>Lacrimispora</taxon>
    </lineage>
</organism>
<name>A0A3E2NF00_9FIRM</name>
<dbReference type="InterPro" id="IPR018253">
    <property type="entry name" value="DnaJ_domain_CS"/>
</dbReference>